<evidence type="ECO:0000256" key="1">
    <source>
        <dbReference type="SAM" id="MobiDB-lite"/>
    </source>
</evidence>
<reference evidence="2 3" key="1">
    <citation type="journal article" date="2015" name="Biotechnol. Biofuels">
        <title>Enhanced degradation of softwood versus hardwood by the white-rot fungus Pycnoporus coccineus.</title>
        <authorList>
            <person name="Couturier M."/>
            <person name="Navarro D."/>
            <person name="Chevret D."/>
            <person name="Henrissat B."/>
            <person name="Piumi F."/>
            <person name="Ruiz-Duenas F.J."/>
            <person name="Martinez A.T."/>
            <person name="Grigoriev I.V."/>
            <person name="Riley R."/>
            <person name="Lipzen A."/>
            <person name="Berrin J.G."/>
            <person name="Master E.R."/>
            <person name="Rosso M.N."/>
        </authorList>
    </citation>
    <scope>NUCLEOTIDE SEQUENCE [LARGE SCALE GENOMIC DNA]</scope>
    <source>
        <strain evidence="2 3">BRFM310</strain>
    </source>
</reference>
<feature type="compositionally biased region" description="Polar residues" evidence="1">
    <location>
        <begin position="97"/>
        <end position="125"/>
    </location>
</feature>
<accession>A0A1Y2I5N2</accession>
<gene>
    <name evidence="2" type="ORF">PYCCODRAFT_1429094</name>
</gene>
<proteinExistence type="predicted"/>
<feature type="compositionally biased region" description="Basic and acidic residues" evidence="1">
    <location>
        <begin position="79"/>
        <end position="96"/>
    </location>
</feature>
<dbReference type="STRING" id="1353009.A0A1Y2I5N2"/>
<feature type="compositionally biased region" description="Basic and acidic residues" evidence="1">
    <location>
        <begin position="288"/>
        <end position="297"/>
    </location>
</feature>
<name>A0A1Y2I5N2_TRAC3</name>
<dbReference type="EMBL" id="KZ084182">
    <property type="protein sequence ID" value="OSC96435.1"/>
    <property type="molecule type" value="Genomic_DNA"/>
</dbReference>
<protein>
    <submittedName>
        <fullName evidence="2">Uncharacterized protein</fullName>
    </submittedName>
</protein>
<evidence type="ECO:0000313" key="2">
    <source>
        <dbReference type="EMBL" id="OSC96435.1"/>
    </source>
</evidence>
<dbReference type="AlphaFoldDB" id="A0A1Y2I5N2"/>
<evidence type="ECO:0000313" key="3">
    <source>
        <dbReference type="Proteomes" id="UP000193067"/>
    </source>
</evidence>
<dbReference type="Proteomes" id="UP000193067">
    <property type="component" value="Unassembled WGS sequence"/>
</dbReference>
<organism evidence="2 3">
    <name type="scientific">Trametes coccinea (strain BRFM310)</name>
    <name type="common">Pycnoporus coccineus</name>
    <dbReference type="NCBI Taxonomy" id="1353009"/>
    <lineage>
        <taxon>Eukaryota</taxon>
        <taxon>Fungi</taxon>
        <taxon>Dikarya</taxon>
        <taxon>Basidiomycota</taxon>
        <taxon>Agaricomycotina</taxon>
        <taxon>Agaricomycetes</taxon>
        <taxon>Polyporales</taxon>
        <taxon>Polyporaceae</taxon>
        <taxon>Trametes</taxon>
    </lineage>
</organism>
<feature type="compositionally biased region" description="Low complexity" evidence="1">
    <location>
        <begin position="266"/>
        <end position="285"/>
    </location>
</feature>
<dbReference type="OrthoDB" id="2803716at2759"/>
<sequence length="297" mass="32491">MTDAHSPPTAALHYTPYRAVRLQSDEKQVLRPFMVILRHRYLRRQHVIVPAASGRASAAVARPTPGIPVDTLLSAGAHRGRDGRDAEVNNEAHDVSQPESGNPTGSSTVERQLPAATQQPQNGSCPSVPLAEAQSSGSRVEEGPAIGSGRMTSSEVKITRHGLKIRGRQDQTVWFSSRGTTYILEPKDVPARFGDLYVHTTSNFDQQIWLCDRDLTWHKVTLLHPHPYIAGYVLHMVSNGEPRWVKSATIRTYDGRRKKADREARTAAGTSSSSAMEAGSSSETARGAQEKRAGQRS</sequence>
<keyword evidence="3" id="KW-1185">Reference proteome</keyword>
<feature type="region of interest" description="Disordered" evidence="1">
    <location>
        <begin position="55"/>
        <end position="156"/>
    </location>
</feature>
<feature type="region of interest" description="Disordered" evidence="1">
    <location>
        <begin position="255"/>
        <end position="297"/>
    </location>
</feature>